<evidence type="ECO:0000256" key="10">
    <source>
        <dbReference type="ARBA" id="ARBA00038489"/>
    </source>
</evidence>
<keyword evidence="5" id="KW-0049">Antioxidant</keyword>
<dbReference type="PANTHER" id="PTHR42801">
    <property type="entry name" value="THIOREDOXIN-DEPENDENT PEROXIDE REDUCTASE"/>
    <property type="match status" value="1"/>
</dbReference>
<dbReference type="InterPro" id="IPR013766">
    <property type="entry name" value="Thioredoxin_domain"/>
</dbReference>
<dbReference type="AlphaFoldDB" id="A0A1I3W1K6"/>
<keyword evidence="7" id="KW-1015">Disulfide bond</keyword>
<evidence type="ECO:0000256" key="6">
    <source>
        <dbReference type="ARBA" id="ARBA00023002"/>
    </source>
</evidence>
<dbReference type="Pfam" id="PF00578">
    <property type="entry name" value="AhpC-TSA"/>
    <property type="match status" value="1"/>
</dbReference>
<evidence type="ECO:0000256" key="14">
    <source>
        <dbReference type="SAM" id="SignalP"/>
    </source>
</evidence>
<evidence type="ECO:0000256" key="3">
    <source>
        <dbReference type="ARBA" id="ARBA00013017"/>
    </source>
</evidence>
<proteinExistence type="inferred from homology"/>
<feature type="chain" id="PRO_5011767740" description="thioredoxin-dependent peroxiredoxin" evidence="14">
    <location>
        <begin position="24"/>
        <end position="186"/>
    </location>
</feature>
<gene>
    <name evidence="16" type="ORF">SAMN05444581_101210</name>
</gene>
<dbReference type="GO" id="GO:0045454">
    <property type="term" value="P:cell redox homeostasis"/>
    <property type="evidence" value="ECO:0007669"/>
    <property type="project" value="TreeGrafter"/>
</dbReference>
<dbReference type="GO" id="GO:0008379">
    <property type="term" value="F:thioredoxin peroxidase activity"/>
    <property type="evidence" value="ECO:0007669"/>
    <property type="project" value="TreeGrafter"/>
</dbReference>
<dbReference type="GO" id="GO:0005737">
    <property type="term" value="C:cytoplasm"/>
    <property type="evidence" value="ECO:0007669"/>
    <property type="project" value="TreeGrafter"/>
</dbReference>
<comment type="catalytic activity">
    <reaction evidence="12">
        <text>a hydroperoxide + [thioredoxin]-dithiol = an alcohol + [thioredoxin]-disulfide + H2O</text>
        <dbReference type="Rhea" id="RHEA:62620"/>
        <dbReference type="Rhea" id="RHEA-COMP:10698"/>
        <dbReference type="Rhea" id="RHEA-COMP:10700"/>
        <dbReference type="ChEBI" id="CHEBI:15377"/>
        <dbReference type="ChEBI" id="CHEBI:29950"/>
        <dbReference type="ChEBI" id="CHEBI:30879"/>
        <dbReference type="ChEBI" id="CHEBI:35924"/>
        <dbReference type="ChEBI" id="CHEBI:50058"/>
        <dbReference type="EC" id="1.11.1.24"/>
    </reaction>
</comment>
<evidence type="ECO:0000256" key="8">
    <source>
        <dbReference type="ARBA" id="ARBA00023284"/>
    </source>
</evidence>
<dbReference type="InterPro" id="IPR036249">
    <property type="entry name" value="Thioredoxin-like_sf"/>
</dbReference>
<dbReference type="Proteomes" id="UP000198755">
    <property type="component" value="Unassembled WGS sequence"/>
</dbReference>
<evidence type="ECO:0000313" key="16">
    <source>
        <dbReference type="EMBL" id="SFK00311.1"/>
    </source>
</evidence>
<dbReference type="CDD" id="cd03017">
    <property type="entry name" value="PRX_BCP"/>
    <property type="match status" value="1"/>
</dbReference>
<feature type="signal peptide" evidence="14">
    <location>
        <begin position="1"/>
        <end position="23"/>
    </location>
</feature>
<evidence type="ECO:0000256" key="9">
    <source>
        <dbReference type="ARBA" id="ARBA00032824"/>
    </source>
</evidence>
<dbReference type="InterPro" id="IPR000866">
    <property type="entry name" value="AhpC/TSA"/>
</dbReference>
<dbReference type="SUPFAM" id="SSF52833">
    <property type="entry name" value="Thioredoxin-like"/>
    <property type="match status" value="1"/>
</dbReference>
<keyword evidence="4" id="KW-0575">Peroxidase</keyword>
<comment type="similarity">
    <text evidence="10">Belongs to the peroxiredoxin family. BCP/PrxQ subfamily.</text>
</comment>
<evidence type="ECO:0000256" key="4">
    <source>
        <dbReference type="ARBA" id="ARBA00022559"/>
    </source>
</evidence>
<keyword evidence="17" id="KW-1185">Reference proteome</keyword>
<feature type="domain" description="Thioredoxin" evidence="15">
    <location>
        <begin position="25"/>
        <end position="182"/>
    </location>
</feature>
<dbReference type="PROSITE" id="PS51352">
    <property type="entry name" value="THIOREDOXIN_2"/>
    <property type="match status" value="1"/>
</dbReference>
<evidence type="ECO:0000259" key="15">
    <source>
        <dbReference type="PROSITE" id="PS51352"/>
    </source>
</evidence>
<evidence type="ECO:0000256" key="1">
    <source>
        <dbReference type="ARBA" id="ARBA00003330"/>
    </source>
</evidence>
<evidence type="ECO:0000256" key="13">
    <source>
        <dbReference type="PIRSR" id="PIRSR000239-1"/>
    </source>
</evidence>
<comment type="function">
    <text evidence="1">Thiol-specific peroxidase that catalyzes the reduction of hydrogen peroxide and organic hydroperoxides to water and alcohols, respectively. Plays a role in cell protection against oxidative stress by detoxifying peroxides and as sensor of hydrogen peroxide-mediated signaling events.</text>
</comment>
<keyword evidence="8" id="KW-0676">Redox-active center</keyword>
<evidence type="ECO:0000256" key="5">
    <source>
        <dbReference type="ARBA" id="ARBA00022862"/>
    </source>
</evidence>
<feature type="active site" description="Cysteine sulfenic acid (-SOH) intermediate; for peroxidase activity" evidence="13">
    <location>
        <position position="71"/>
    </location>
</feature>
<evidence type="ECO:0000256" key="2">
    <source>
        <dbReference type="ARBA" id="ARBA00011245"/>
    </source>
</evidence>
<dbReference type="InterPro" id="IPR050924">
    <property type="entry name" value="Peroxiredoxin_BCP/PrxQ"/>
</dbReference>
<organism evidence="16 17">
    <name type="scientific">Methylocapsa palsarum</name>
    <dbReference type="NCBI Taxonomy" id="1612308"/>
    <lineage>
        <taxon>Bacteria</taxon>
        <taxon>Pseudomonadati</taxon>
        <taxon>Pseudomonadota</taxon>
        <taxon>Alphaproteobacteria</taxon>
        <taxon>Hyphomicrobiales</taxon>
        <taxon>Beijerinckiaceae</taxon>
        <taxon>Methylocapsa</taxon>
    </lineage>
</organism>
<sequence>MQMKRMAVSMTLLGGLAATPALAALKPGDPAPDFTSEASVGGKDFSFSLADALKRGPVVLYFYPKSFTKGCTIEAHEFAEAADSFAAAGATLIGMSKDTIETQRKFSSEECRDKFPVAADPALSVIRSYDAVRIAPTASGEIVSDRISYVIGPDGKVLYSYVDPAPDKHIENTLAVVKQWREQHKN</sequence>
<dbReference type="EMBL" id="FOSN01000001">
    <property type="protein sequence ID" value="SFK00311.1"/>
    <property type="molecule type" value="Genomic_DNA"/>
</dbReference>
<keyword evidence="6" id="KW-0560">Oxidoreductase</keyword>
<protein>
    <recommendedName>
        <fullName evidence="3">thioredoxin-dependent peroxiredoxin</fullName>
        <ecNumber evidence="3">1.11.1.24</ecNumber>
    </recommendedName>
    <alternativeName>
        <fullName evidence="9">Thioredoxin peroxidase</fullName>
    </alternativeName>
    <alternativeName>
        <fullName evidence="11">Thioredoxin-dependent peroxiredoxin Bcp</fullName>
    </alternativeName>
</protein>
<evidence type="ECO:0000256" key="7">
    <source>
        <dbReference type="ARBA" id="ARBA00023157"/>
    </source>
</evidence>
<dbReference type="Gene3D" id="3.40.30.10">
    <property type="entry name" value="Glutaredoxin"/>
    <property type="match status" value="1"/>
</dbReference>
<comment type="subunit">
    <text evidence="2">Monomer.</text>
</comment>
<dbReference type="InterPro" id="IPR024706">
    <property type="entry name" value="Peroxiredoxin_AhpC-typ"/>
</dbReference>
<dbReference type="EC" id="1.11.1.24" evidence="3"/>
<dbReference type="GO" id="GO:0034599">
    <property type="term" value="P:cellular response to oxidative stress"/>
    <property type="evidence" value="ECO:0007669"/>
    <property type="project" value="TreeGrafter"/>
</dbReference>
<dbReference type="PIRSF" id="PIRSF000239">
    <property type="entry name" value="AHPC"/>
    <property type="match status" value="1"/>
</dbReference>
<dbReference type="STRING" id="1612308.SAMN05444581_101210"/>
<evidence type="ECO:0000256" key="12">
    <source>
        <dbReference type="ARBA" id="ARBA00049091"/>
    </source>
</evidence>
<evidence type="ECO:0000256" key="11">
    <source>
        <dbReference type="ARBA" id="ARBA00042639"/>
    </source>
</evidence>
<keyword evidence="14" id="KW-0732">Signal</keyword>
<reference evidence="16 17" key="1">
    <citation type="submission" date="2016-10" db="EMBL/GenBank/DDBJ databases">
        <authorList>
            <person name="de Groot N.N."/>
        </authorList>
    </citation>
    <scope>NUCLEOTIDE SEQUENCE [LARGE SCALE GENOMIC DNA]</scope>
    <source>
        <strain evidence="16 17">NE2</strain>
    </source>
</reference>
<dbReference type="PANTHER" id="PTHR42801:SF4">
    <property type="entry name" value="AHPC_TSA FAMILY PROTEIN"/>
    <property type="match status" value="1"/>
</dbReference>
<accession>A0A1I3W1K6</accession>
<evidence type="ECO:0000313" key="17">
    <source>
        <dbReference type="Proteomes" id="UP000198755"/>
    </source>
</evidence>
<name>A0A1I3W1K6_9HYPH</name>